<dbReference type="PROSITE" id="PS50111">
    <property type="entry name" value="CHEMOTAXIS_TRANSDUC_2"/>
    <property type="match status" value="1"/>
</dbReference>
<keyword evidence="6" id="KW-1133">Transmembrane helix</keyword>
<dbReference type="GO" id="GO:0006935">
    <property type="term" value="P:chemotaxis"/>
    <property type="evidence" value="ECO:0007669"/>
    <property type="project" value="InterPro"/>
</dbReference>
<evidence type="ECO:0000256" key="5">
    <source>
        <dbReference type="SAM" id="Coils"/>
    </source>
</evidence>
<feature type="transmembrane region" description="Helical" evidence="6">
    <location>
        <begin position="193"/>
        <end position="214"/>
    </location>
</feature>
<dbReference type="InterPro" id="IPR003660">
    <property type="entry name" value="HAMP_dom"/>
</dbReference>
<dbReference type="PANTHER" id="PTHR43531:SF14">
    <property type="entry name" value="METHYL-ACCEPTING CHEMOTAXIS PROTEIN I-RELATED"/>
    <property type="match status" value="1"/>
</dbReference>
<dbReference type="Pfam" id="PF00015">
    <property type="entry name" value="MCPsignal"/>
    <property type="match status" value="1"/>
</dbReference>
<dbReference type="InterPro" id="IPR004090">
    <property type="entry name" value="Chemotax_Me-accpt_rcpt"/>
</dbReference>
<feature type="domain" description="Methyl-accepting transducer" evidence="7">
    <location>
        <begin position="273"/>
        <end position="502"/>
    </location>
</feature>
<dbReference type="GO" id="GO:0007165">
    <property type="term" value="P:signal transduction"/>
    <property type="evidence" value="ECO:0007669"/>
    <property type="project" value="UniProtKB-KW"/>
</dbReference>
<dbReference type="GO" id="GO:0005886">
    <property type="term" value="C:plasma membrane"/>
    <property type="evidence" value="ECO:0007669"/>
    <property type="project" value="TreeGrafter"/>
</dbReference>
<evidence type="ECO:0000256" key="3">
    <source>
        <dbReference type="ARBA" id="ARBA00029447"/>
    </source>
</evidence>
<dbReference type="AlphaFoldDB" id="A0A367PH98"/>
<dbReference type="RefSeq" id="WP_114133041.1">
    <property type="nucleotide sequence ID" value="NZ_CP068435.1"/>
</dbReference>
<dbReference type="CDD" id="cd06225">
    <property type="entry name" value="HAMP"/>
    <property type="match status" value="1"/>
</dbReference>
<dbReference type="CDD" id="cd11386">
    <property type="entry name" value="MCP_signal"/>
    <property type="match status" value="1"/>
</dbReference>
<dbReference type="InterPro" id="IPR004089">
    <property type="entry name" value="MCPsignal_dom"/>
</dbReference>
<comment type="subcellular location">
    <subcellularLocation>
        <location evidence="1">Membrane</location>
    </subcellularLocation>
</comment>
<dbReference type="GO" id="GO:0004888">
    <property type="term" value="F:transmembrane signaling receptor activity"/>
    <property type="evidence" value="ECO:0007669"/>
    <property type="project" value="InterPro"/>
</dbReference>
<evidence type="ECO:0000259" key="7">
    <source>
        <dbReference type="PROSITE" id="PS50111"/>
    </source>
</evidence>
<dbReference type="Proteomes" id="UP000253501">
    <property type="component" value="Unassembled WGS sequence"/>
</dbReference>
<dbReference type="Pfam" id="PF00672">
    <property type="entry name" value="HAMP"/>
    <property type="match status" value="1"/>
</dbReference>
<dbReference type="SMART" id="SM00283">
    <property type="entry name" value="MA"/>
    <property type="match status" value="1"/>
</dbReference>
<evidence type="ECO:0000259" key="8">
    <source>
        <dbReference type="PROSITE" id="PS50885"/>
    </source>
</evidence>
<evidence type="ECO:0000256" key="2">
    <source>
        <dbReference type="ARBA" id="ARBA00022481"/>
    </source>
</evidence>
<feature type="coiled-coil region" evidence="5">
    <location>
        <begin position="473"/>
        <end position="511"/>
    </location>
</feature>
<keyword evidence="6" id="KW-0472">Membrane</keyword>
<dbReference type="SMART" id="SM00304">
    <property type="entry name" value="HAMP"/>
    <property type="match status" value="1"/>
</dbReference>
<evidence type="ECO:0000256" key="4">
    <source>
        <dbReference type="PROSITE-ProRule" id="PRU00284"/>
    </source>
</evidence>
<keyword evidence="5" id="KW-0175">Coiled coil</keyword>
<dbReference type="SUPFAM" id="SSF58104">
    <property type="entry name" value="Methyl-accepting chemotaxis protein (MCP) signaling domain"/>
    <property type="match status" value="1"/>
</dbReference>
<keyword evidence="2" id="KW-0488">Methylation</keyword>
<keyword evidence="6" id="KW-0812">Transmembrane</keyword>
<reference evidence="9 10" key="1">
    <citation type="submission" date="2018-04" db="EMBL/GenBank/DDBJ databases">
        <title>Cupriavidus necator CR12 genome sequencing and assembly.</title>
        <authorList>
            <person name="Ben Fekih I."/>
            <person name="Mazhar H.S."/>
            <person name="Bello S.K."/>
            <person name="Rensing C."/>
        </authorList>
    </citation>
    <scope>NUCLEOTIDE SEQUENCE [LARGE SCALE GENOMIC DNA]</scope>
    <source>
        <strain evidence="9 10">CR12</strain>
    </source>
</reference>
<feature type="coiled-coil region" evidence="5">
    <location>
        <begin position="87"/>
        <end position="114"/>
    </location>
</feature>
<accession>A0A367PH98</accession>
<protein>
    <submittedName>
        <fullName evidence="9">HAMP domain-containing protein</fullName>
    </submittedName>
</protein>
<keyword evidence="4" id="KW-0807">Transducer</keyword>
<comment type="caution">
    <text evidence="9">The sequence shown here is derived from an EMBL/GenBank/DDBJ whole genome shotgun (WGS) entry which is preliminary data.</text>
</comment>
<gene>
    <name evidence="9" type="ORF">DDK22_17765</name>
</gene>
<organism evidence="9 10">
    <name type="scientific">Cupriavidus necator</name>
    <name type="common">Alcaligenes eutrophus</name>
    <name type="synonym">Ralstonia eutropha</name>
    <dbReference type="NCBI Taxonomy" id="106590"/>
    <lineage>
        <taxon>Bacteria</taxon>
        <taxon>Pseudomonadati</taxon>
        <taxon>Pseudomonadota</taxon>
        <taxon>Betaproteobacteria</taxon>
        <taxon>Burkholderiales</taxon>
        <taxon>Burkholderiaceae</taxon>
        <taxon>Cupriavidus</taxon>
    </lineage>
</organism>
<dbReference type="FunFam" id="1.10.287.950:FF:000001">
    <property type="entry name" value="Methyl-accepting chemotaxis sensory transducer"/>
    <property type="match status" value="1"/>
</dbReference>
<dbReference type="InterPro" id="IPR051310">
    <property type="entry name" value="MCP_chemotaxis"/>
</dbReference>
<evidence type="ECO:0000313" key="10">
    <source>
        <dbReference type="Proteomes" id="UP000253501"/>
    </source>
</evidence>
<dbReference type="PRINTS" id="PR00260">
    <property type="entry name" value="CHEMTRNSDUCR"/>
</dbReference>
<feature type="domain" description="HAMP" evidence="8">
    <location>
        <begin position="216"/>
        <end position="268"/>
    </location>
</feature>
<evidence type="ECO:0000256" key="6">
    <source>
        <dbReference type="SAM" id="Phobius"/>
    </source>
</evidence>
<evidence type="ECO:0000313" key="9">
    <source>
        <dbReference type="EMBL" id="RCJ07251.1"/>
    </source>
</evidence>
<dbReference type="InterPro" id="IPR024478">
    <property type="entry name" value="HlyB_4HB_MCP"/>
</dbReference>
<dbReference type="PANTHER" id="PTHR43531">
    <property type="entry name" value="PROTEIN ICFG"/>
    <property type="match status" value="1"/>
</dbReference>
<comment type="similarity">
    <text evidence="3">Belongs to the methyl-accepting chemotaxis (MCP) protein family.</text>
</comment>
<name>A0A367PH98_CUPNE</name>
<proteinExistence type="inferred from homology"/>
<dbReference type="Gene3D" id="1.10.287.950">
    <property type="entry name" value="Methyl-accepting chemotaxis protein"/>
    <property type="match status" value="1"/>
</dbReference>
<sequence length="580" mass="62331">MNNMLGSLKIGTRLGVGFAFLLLLLCGVGAASIIQASHIYAGTEEIADNWLPSVQILGDIRETSDSVRRISLRSVLESEQTGKKLQRTRHDEELAKLESAMQAYQKLVSSTEEAQLNEKITKAWNDYIRLDRKLLELSESGEDSFAQARALAVGASSAAFREVAKLIDEDIKLNSRGAAAARAAADEVFKKTVFITCILIFVAFALSICIAVLLTRSITIPIGQAVSIAETVARGDLTTDIKTERRDEIGQLLQSLKAMNSKLSHVVSSIRTATESVFVASNQIATGNADLSSRTEEQAASLEQTAASMTELTDTVRQNAENAREANSLAISARESTATGRRDVEAMVETIDQVNADSAKVAEITGMIEGIAFQTNILALNASVEAARAGEQGRGFAVVAGEVRTLAQRASAAAKEIKELIEVSTERVRQGAHRAGEASAAIGKIEHSISRVTDVIAEISAASEEQTRGIDQVHQAISQIDEVTQQNAALVEEAAAAAESMQEQAGKMKQEVMFFRLENQSYGVVGQAAQLSILKRQEVPDDGATFMSCKPRMKSRPTTAMIAANGHASASVDRTNWDSF</sequence>
<dbReference type="PROSITE" id="PS50885">
    <property type="entry name" value="HAMP"/>
    <property type="match status" value="1"/>
</dbReference>
<evidence type="ECO:0000256" key="1">
    <source>
        <dbReference type="ARBA" id="ARBA00004370"/>
    </source>
</evidence>
<dbReference type="EMBL" id="QDHA01000040">
    <property type="protein sequence ID" value="RCJ07251.1"/>
    <property type="molecule type" value="Genomic_DNA"/>
</dbReference>
<dbReference type="Gene3D" id="6.10.340.10">
    <property type="match status" value="1"/>
</dbReference>
<dbReference type="Pfam" id="PF12729">
    <property type="entry name" value="4HB_MCP_1"/>
    <property type="match status" value="1"/>
</dbReference>